<keyword evidence="1" id="KW-0812">Transmembrane</keyword>
<keyword evidence="1" id="KW-0472">Membrane</keyword>
<evidence type="ECO:0000259" key="2">
    <source>
        <dbReference type="Pfam" id="PF18962"/>
    </source>
</evidence>
<dbReference type="Proteomes" id="UP001211872">
    <property type="component" value="Chromosome"/>
</dbReference>
<dbReference type="InterPro" id="IPR026444">
    <property type="entry name" value="Secre_tail"/>
</dbReference>
<sequence length="559" mass="60323">MKCNNFFEKANGLRKCIKQIARSLNRWTLGSAYLMALTGCLLMSLTTQAQNTPTKIWDRISGGNQNDTPSAMVATRDGGCLIGGTAYSGATGNKTQPSRGRSDYWLVKLDAAGTKQWDRRYGGDNIELLQSLHPTVDGGYLLGGESYSNNSGDKTAANPQTDGSAFWVVKIDSVGNLLWDATILGSGAQGLCAMIDTQEGSHLLAGSYVLRAEYEYNITKLTNEGVYEWNRSYGGSDDDMLKAVYRTRDAGFLLAGYSKSPVSGEKTQPSRGNDDYWLLKVDAFGRPEWDRTYGGPGIDQLSSLVPTADGGFLLGGTSTSGVGGEHSQPSRGGRDYWVVKIDSLGAKQWDRRFGGSADDKLTALLPLGSNAFLLGGTSVSGASGDKTQSSWGREDYWLVAIDAQGTLQWNQRYGADDIDELQAMALIKDGHVAISGYSTSGRNGDKSNFNFGIANYWTLKLRLATPLATSASIGDRVLMIYPNPAHQQMTVLLPSAPVPSGTIHLRDMVGRLIAQRPVTALERQQGQVLLSVGQLPAGMYQVQLVSKEQPAFTSRIAVQ</sequence>
<dbReference type="EMBL" id="CP115396">
    <property type="protein sequence ID" value="WBO82988.1"/>
    <property type="molecule type" value="Genomic_DNA"/>
</dbReference>
<organism evidence="3 4">
    <name type="scientific">Hymenobacter yonginensis</name>
    <dbReference type="NCBI Taxonomy" id="748197"/>
    <lineage>
        <taxon>Bacteria</taxon>
        <taxon>Pseudomonadati</taxon>
        <taxon>Bacteroidota</taxon>
        <taxon>Cytophagia</taxon>
        <taxon>Cytophagales</taxon>
        <taxon>Hymenobacteraceae</taxon>
        <taxon>Hymenobacter</taxon>
    </lineage>
</organism>
<reference evidence="3 4" key="1">
    <citation type="journal article" date="2011" name="Int. J. Syst. Evol. Microbiol.">
        <title>Hymenobacter yonginensis sp. nov., isolated from a mesotrophic artificial lake.</title>
        <authorList>
            <person name="Joung Y."/>
            <person name="Cho S.H."/>
            <person name="Kim H."/>
            <person name="Kim S.B."/>
            <person name="Joh K."/>
        </authorList>
    </citation>
    <scope>NUCLEOTIDE SEQUENCE [LARGE SCALE GENOMIC DNA]</scope>
    <source>
        <strain evidence="3 4">KCTC 22745</strain>
    </source>
</reference>
<proteinExistence type="predicted"/>
<dbReference type="NCBIfam" id="TIGR04183">
    <property type="entry name" value="Por_Secre_tail"/>
    <property type="match status" value="1"/>
</dbReference>
<dbReference type="Pfam" id="PF18962">
    <property type="entry name" value="Por_Secre_tail"/>
    <property type="match status" value="1"/>
</dbReference>
<name>A0ABY7PL22_9BACT</name>
<dbReference type="PANTHER" id="PTHR42754:SF1">
    <property type="entry name" value="LIPOPROTEIN"/>
    <property type="match status" value="1"/>
</dbReference>
<protein>
    <submittedName>
        <fullName evidence="3">T9SS type A sorting domain-containing protein</fullName>
    </submittedName>
</protein>
<gene>
    <name evidence="3" type="ORF">O9Z63_11420</name>
</gene>
<dbReference type="RefSeq" id="WP_270125348.1">
    <property type="nucleotide sequence ID" value="NZ_CP115396.1"/>
</dbReference>
<keyword evidence="1" id="KW-1133">Transmembrane helix</keyword>
<keyword evidence="4" id="KW-1185">Reference proteome</keyword>
<accession>A0ABY7PL22</accession>
<dbReference type="PANTHER" id="PTHR42754">
    <property type="entry name" value="ENDOGLUCANASE"/>
    <property type="match status" value="1"/>
</dbReference>
<feature type="domain" description="Secretion system C-terminal sorting" evidence="2">
    <location>
        <begin position="480"/>
        <end position="550"/>
    </location>
</feature>
<feature type="transmembrane region" description="Helical" evidence="1">
    <location>
        <begin position="24"/>
        <end position="45"/>
    </location>
</feature>
<evidence type="ECO:0000313" key="4">
    <source>
        <dbReference type="Proteomes" id="UP001211872"/>
    </source>
</evidence>
<evidence type="ECO:0000256" key="1">
    <source>
        <dbReference type="SAM" id="Phobius"/>
    </source>
</evidence>
<evidence type="ECO:0000313" key="3">
    <source>
        <dbReference type="EMBL" id="WBO82988.1"/>
    </source>
</evidence>